<feature type="compositionally biased region" description="Low complexity" evidence="6">
    <location>
        <begin position="422"/>
        <end position="435"/>
    </location>
</feature>
<keyword evidence="4" id="KW-0833">Ubl conjugation pathway</keyword>
<dbReference type="InterPro" id="IPR003653">
    <property type="entry name" value="Peptidase_C48_C"/>
</dbReference>
<dbReference type="GO" id="GO:0016926">
    <property type="term" value="P:protein desumoylation"/>
    <property type="evidence" value="ECO:0007669"/>
    <property type="project" value="TreeGrafter"/>
</dbReference>
<dbReference type="PANTHER" id="PTHR46896">
    <property type="entry name" value="SENTRIN-SPECIFIC PROTEASE"/>
    <property type="match status" value="1"/>
</dbReference>
<sequence length="884" mass="98462">MAPRAANPESPEASTLTTKAYESNTASPQPDSRVTFVNAAHAARSRTNNEIRQMDNIMEIVSDHSSAEDEIVANRHVKANIPATGNTGNTEPKITADIEPQLVLDSPSTRHIESSESIARKVEGFAQPYKRPTFLSSPASTNQPNTCESIFDTVAKSPVSSLKIVDRMRPKSGSSGHHSIKQNSKGSTKDASSPPFSTAKAQSQSVEEFIEGFRSPVAKNPAAATFQSLESKPKKSPKTSRRRTVAAANHTKLQTPPKKMPLKGVQIGKHIQLAGSLANHLSNTNLGVRIKYIQRGLEIHGLNNGDDYMKIDSSDIGLIEQRVNGDIAVIKVVPTDTIESVFESNIFNPSSTDPNLRDIYLVFHLTSKGDQTAIERLVNSFKEDIYITSLDQAVFTKYARELTKPPSIDLTPSSDEEDTPKASTALATTDSSTVSHTSPYWSSINTDVETRMPLRESQKGINPDKAQDDAIIASKQTKLPGSENKQRLRDGAQFYGLRRVAEKLSTAHDNDDDDFIPQYKEFCLTDHTLRFEYPQGGPKSISVTGSDICRLYEGEFLNDTILEFYIRYIDENLRIDNPSLHQKCFFFNTFFFRKLSQRNRPVNTSSESDPMEAIYRQLKRWTANVELFDKHYIFVPINENTHWYLAIIVNSKASLGDFKAEASPDLARVPPEGQDVNISSRETDTKMAIKTDAKFFGDVPETSKSQDSTKQVNSNTIDLSNSDVRSDPDLSLELQAKPDFLTINFAGKTFEVPATRYVDPDDTPSIVILDSLGNRHQPTFGLLRGYMRAEAKSRHDLELDEMPHVGKYAKMPLQNNFCDCGVYLLQYIEEFLKDPPAFMALALGGVSMRNLFTSGQMQQKRLDMLHLATRLVNEQKAVEKTEGI</sequence>
<dbReference type="AlphaFoldDB" id="A0A9W8I6F6"/>
<organism evidence="8 9">
    <name type="scientific">Coemansia brasiliensis</name>
    <dbReference type="NCBI Taxonomy" id="2650707"/>
    <lineage>
        <taxon>Eukaryota</taxon>
        <taxon>Fungi</taxon>
        <taxon>Fungi incertae sedis</taxon>
        <taxon>Zoopagomycota</taxon>
        <taxon>Kickxellomycotina</taxon>
        <taxon>Kickxellomycetes</taxon>
        <taxon>Kickxellales</taxon>
        <taxon>Kickxellaceae</taxon>
        <taxon>Coemansia</taxon>
    </lineage>
</organism>
<accession>A0A9W8I6F6</accession>
<feature type="region of interest" description="Disordered" evidence="6">
    <location>
        <begin position="167"/>
        <end position="204"/>
    </location>
</feature>
<name>A0A9W8I6F6_9FUNG</name>
<dbReference type="Pfam" id="PF02902">
    <property type="entry name" value="Peptidase_C48"/>
    <property type="match status" value="1"/>
</dbReference>
<dbReference type="PROSITE" id="PS50600">
    <property type="entry name" value="ULP_PROTEASE"/>
    <property type="match status" value="1"/>
</dbReference>
<evidence type="ECO:0000256" key="1">
    <source>
        <dbReference type="ARBA" id="ARBA00005234"/>
    </source>
</evidence>
<dbReference type="GO" id="GO:0070139">
    <property type="term" value="F:SUMO-specific endopeptidase activity"/>
    <property type="evidence" value="ECO:0007669"/>
    <property type="project" value="TreeGrafter"/>
</dbReference>
<feature type="region of interest" description="Disordered" evidence="6">
    <location>
        <begin position="1"/>
        <end position="34"/>
    </location>
</feature>
<evidence type="ECO:0000313" key="8">
    <source>
        <dbReference type="EMBL" id="KAJ2846813.1"/>
    </source>
</evidence>
<feature type="region of interest" description="Disordered" evidence="6">
    <location>
        <begin position="698"/>
        <end position="721"/>
    </location>
</feature>
<feature type="domain" description="Ubiquitin-like protease family profile" evidence="7">
    <location>
        <begin position="541"/>
        <end position="831"/>
    </location>
</feature>
<keyword evidence="2" id="KW-0597">Phosphoprotein</keyword>
<dbReference type="PANTHER" id="PTHR46896:SF3">
    <property type="entry name" value="FI06413P-RELATED"/>
    <property type="match status" value="1"/>
</dbReference>
<dbReference type="InterPro" id="IPR038765">
    <property type="entry name" value="Papain-like_cys_pep_sf"/>
</dbReference>
<evidence type="ECO:0000256" key="2">
    <source>
        <dbReference type="ARBA" id="ARBA00022553"/>
    </source>
</evidence>
<feature type="region of interest" description="Disordered" evidence="6">
    <location>
        <begin position="405"/>
        <end position="440"/>
    </location>
</feature>
<dbReference type="Gene3D" id="3.30.310.130">
    <property type="entry name" value="Ubiquitin-related"/>
    <property type="match status" value="2"/>
</dbReference>
<dbReference type="GO" id="GO:0006508">
    <property type="term" value="P:proteolysis"/>
    <property type="evidence" value="ECO:0007669"/>
    <property type="project" value="UniProtKB-KW"/>
</dbReference>
<dbReference type="EMBL" id="JANBUW010000448">
    <property type="protein sequence ID" value="KAJ2846813.1"/>
    <property type="molecule type" value="Genomic_DNA"/>
</dbReference>
<evidence type="ECO:0000256" key="5">
    <source>
        <dbReference type="ARBA" id="ARBA00022801"/>
    </source>
</evidence>
<feature type="compositionally biased region" description="Basic residues" evidence="6">
    <location>
        <begin position="234"/>
        <end position="244"/>
    </location>
</feature>
<dbReference type="SUPFAM" id="SSF54001">
    <property type="entry name" value="Cysteine proteinases"/>
    <property type="match status" value="1"/>
</dbReference>
<feature type="compositionally biased region" description="Polar residues" evidence="6">
    <location>
        <begin position="172"/>
        <end position="204"/>
    </location>
</feature>
<proteinExistence type="inferred from homology"/>
<evidence type="ECO:0000256" key="6">
    <source>
        <dbReference type="SAM" id="MobiDB-lite"/>
    </source>
</evidence>
<keyword evidence="5" id="KW-0378">Hydrolase</keyword>
<dbReference type="InterPro" id="IPR051947">
    <property type="entry name" value="Sentrin-specific_protease"/>
</dbReference>
<feature type="compositionally biased region" description="Polar residues" evidence="6">
    <location>
        <begin position="702"/>
        <end position="721"/>
    </location>
</feature>
<keyword evidence="3" id="KW-0645">Protease</keyword>
<feature type="region of interest" description="Disordered" evidence="6">
    <location>
        <begin position="224"/>
        <end position="248"/>
    </location>
</feature>
<dbReference type="OrthoDB" id="442460at2759"/>
<evidence type="ECO:0000256" key="4">
    <source>
        <dbReference type="ARBA" id="ARBA00022786"/>
    </source>
</evidence>
<comment type="caution">
    <text evidence="8">The sequence shown here is derived from an EMBL/GenBank/DDBJ whole genome shotgun (WGS) entry which is preliminary data.</text>
</comment>
<comment type="similarity">
    <text evidence="1">Belongs to the peptidase C48 family.</text>
</comment>
<reference evidence="8" key="1">
    <citation type="submission" date="2022-07" db="EMBL/GenBank/DDBJ databases">
        <title>Phylogenomic reconstructions and comparative analyses of Kickxellomycotina fungi.</title>
        <authorList>
            <person name="Reynolds N.K."/>
            <person name="Stajich J.E."/>
            <person name="Barry K."/>
            <person name="Grigoriev I.V."/>
            <person name="Crous P."/>
            <person name="Smith M.E."/>
        </authorList>
    </citation>
    <scope>NUCLEOTIDE SEQUENCE</scope>
    <source>
        <strain evidence="8">NRRL 1566</strain>
    </source>
</reference>
<dbReference type="Gene3D" id="1.10.418.20">
    <property type="match status" value="2"/>
</dbReference>
<keyword evidence="9" id="KW-1185">Reference proteome</keyword>
<evidence type="ECO:0000256" key="3">
    <source>
        <dbReference type="ARBA" id="ARBA00022670"/>
    </source>
</evidence>
<protein>
    <recommendedName>
        <fullName evidence="7">Ubiquitin-like protease family profile domain-containing protein</fullName>
    </recommendedName>
</protein>
<evidence type="ECO:0000313" key="9">
    <source>
        <dbReference type="Proteomes" id="UP001139887"/>
    </source>
</evidence>
<dbReference type="GO" id="GO:0005634">
    <property type="term" value="C:nucleus"/>
    <property type="evidence" value="ECO:0007669"/>
    <property type="project" value="TreeGrafter"/>
</dbReference>
<evidence type="ECO:0000259" key="7">
    <source>
        <dbReference type="PROSITE" id="PS50600"/>
    </source>
</evidence>
<gene>
    <name evidence="8" type="ORF">IWW36_004166</name>
</gene>
<feature type="compositionally biased region" description="Polar residues" evidence="6">
    <location>
        <begin position="12"/>
        <end position="32"/>
    </location>
</feature>
<dbReference type="GO" id="GO:0005737">
    <property type="term" value="C:cytoplasm"/>
    <property type="evidence" value="ECO:0007669"/>
    <property type="project" value="TreeGrafter"/>
</dbReference>
<dbReference type="Proteomes" id="UP001139887">
    <property type="component" value="Unassembled WGS sequence"/>
</dbReference>